<evidence type="ECO:0000313" key="2">
    <source>
        <dbReference type="Proteomes" id="UP000600918"/>
    </source>
</evidence>
<keyword evidence="2" id="KW-1185">Reference proteome</keyword>
<reference evidence="1" key="1">
    <citation type="journal article" date="2020" name="G3 (Bethesda)">
        <title>High-Quality Assemblies for Three Invasive Social Wasps from the &lt;i&gt;Vespula&lt;/i&gt; Genus.</title>
        <authorList>
            <person name="Harrop T.W.R."/>
            <person name="Guhlin J."/>
            <person name="McLaughlin G.M."/>
            <person name="Permina E."/>
            <person name="Stockwell P."/>
            <person name="Gilligan J."/>
            <person name="Le Lec M.F."/>
            <person name="Gruber M.A.M."/>
            <person name="Quinn O."/>
            <person name="Lovegrove M."/>
            <person name="Duncan E.J."/>
            <person name="Remnant E.J."/>
            <person name="Van Eeckhoven J."/>
            <person name="Graham B."/>
            <person name="Knapp R.A."/>
            <person name="Langford K.W."/>
            <person name="Kronenberg Z."/>
            <person name="Press M.O."/>
            <person name="Eacker S.M."/>
            <person name="Wilson-Rankin E.E."/>
            <person name="Purcell J."/>
            <person name="Lester P.J."/>
            <person name="Dearden P.K."/>
        </authorList>
    </citation>
    <scope>NUCLEOTIDE SEQUENCE</scope>
    <source>
        <strain evidence="1">Volc-1</strain>
    </source>
</reference>
<gene>
    <name evidence="1" type="ORF">H0235_008323</name>
</gene>
<organism evidence="1 2">
    <name type="scientific">Vespula pensylvanica</name>
    <name type="common">Western yellow jacket</name>
    <name type="synonym">Wasp</name>
    <dbReference type="NCBI Taxonomy" id="30213"/>
    <lineage>
        <taxon>Eukaryota</taxon>
        <taxon>Metazoa</taxon>
        <taxon>Ecdysozoa</taxon>
        <taxon>Arthropoda</taxon>
        <taxon>Hexapoda</taxon>
        <taxon>Insecta</taxon>
        <taxon>Pterygota</taxon>
        <taxon>Neoptera</taxon>
        <taxon>Endopterygota</taxon>
        <taxon>Hymenoptera</taxon>
        <taxon>Apocrita</taxon>
        <taxon>Aculeata</taxon>
        <taxon>Vespoidea</taxon>
        <taxon>Vespidae</taxon>
        <taxon>Vespinae</taxon>
        <taxon>Vespula</taxon>
    </lineage>
</organism>
<evidence type="ECO:0000313" key="1">
    <source>
        <dbReference type="EMBL" id="KAF7425885.1"/>
    </source>
</evidence>
<sequence length="110" mass="13019">MDISVENFANDTEKAVPLSKNYRYTVEYLAAKCNVCELLLLQQLNILRGKQISFCIAIWRKREKIFATGYIMFLITIRNKNNESIIIMEKQNLARLITYRIMCKPIFFMK</sequence>
<dbReference type="AlphaFoldDB" id="A0A834P334"/>
<proteinExistence type="predicted"/>
<dbReference type="Proteomes" id="UP000600918">
    <property type="component" value="Unassembled WGS sequence"/>
</dbReference>
<name>A0A834P334_VESPE</name>
<dbReference type="EMBL" id="JACSDY010000006">
    <property type="protein sequence ID" value="KAF7425885.1"/>
    <property type="molecule type" value="Genomic_DNA"/>
</dbReference>
<comment type="caution">
    <text evidence="1">The sequence shown here is derived from an EMBL/GenBank/DDBJ whole genome shotgun (WGS) entry which is preliminary data.</text>
</comment>
<accession>A0A834P334</accession>
<protein>
    <submittedName>
        <fullName evidence="1">Uncharacterized protein</fullName>
    </submittedName>
</protein>